<sequence length="362" mass="39229">MRALYLPFSSSSSDSTTTSKFEAGPFLSKLVEEMPTCEEEEVLIQVNACNLTMWDKAHLSYMKKLGCNELACGSRVLWSGAPGGQGRQSSGRPGIPVMGIVPIDHNRPACAEYVVVDQYDIVAKPASVSDAHAASCLEDALKAYIALVYQAHVRPADLVFVPRGATGFGSMAVQLAALFGARVITSAHSEDELGYLESLQQDIVVLDCTGGVEGNKLRQMVMDESLDMGVDIIIDQGNVKQPVCDSPEWEAPTAFWTVGLSCSVLSVGGRLVTQQAGLQVEPAVSQRLLQRCASLSFLFGQAWPLGTKTHGRYLHILRDVAEKLRDNAIRPNIHHTVAFSEVTNALEQLRPDLVGNIVVTMR</sequence>
<dbReference type="GO" id="GO:0016491">
    <property type="term" value="F:oxidoreductase activity"/>
    <property type="evidence" value="ECO:0007669"/>
    <property type="project" value="InterPro"/>
</dbReference>
<dbReference type="EMBL" id="VIIS01000689">
    <property type="protein sequence ID" value="KAF0306127.1"/>
    <property type="molecule type" value="Genomic_DNA"/>
</dbReference>
<evidence type="ECO:0000259" key="1">
    <source>
        <dbReference type="SMART" id="SM00829"/>
    </source>
</evidence>
<dbReference type="OrthoDB" id="3509362at2759"/>
<gene>
    <name evidence="2" type="primary">Cryzl1</name>
    <name evidence="2" type="ORF">FJT64_022331</name>
</gene>
<protein>
    <submittedName>
        <fullName evidence="2">Quinone oxidoreductase-like protein 1</fullName>
    </submittedName>
</protein>
<comment type="caution">
    <text evidence="2">The sequence shown here is derived from an EMBL/GenBank/DDBJ whole genome shotgun (WGS) entry which is preliminary data.</text>
</comment>
<dbReference type="InterPro" id="IPR020843">
    <property type="entry name" value="ER"/>
</dbReference>
<dbReference type="SUPFAM" id="SSF50129">
    <property type="entry name" value="GroES-like"/>
    <property type="match status" value="1"/>
</dbReference>
<dbReference type="SMART" id="SM00829">
    <property type="entry name" value="PKS_ER"/>
    <property type="match status" value="1"/>
</dbReference>
<keyword evidence="3" id="KW-1185">Reference proteome</keyword>
<dbReference type="InterPro" id="IPR011032">
    <property type="entry name" value="GroES-like_sf"/>
</dbReference>
<evidence type="ECO:0000313" key="2">
    <source>
        <dbReference type="EMBL" id="KAF0306127.1"/>
    </source>
</evidence>
<dbReference type="Proteomes" id="UP000440578">
    <property type="component" value="Unassembled WGS sequence"/>
</dbReference>
<dbReference type="InterPro" id="IPR036291">
    <property type="entry name" value="NAD(P)-bd_dom_sf"/>
</dbReference>
<organism evidence="2 3">
    <name type="scientific">Amphibalanus amphitrite</name>
    <name type="common">Striped barnacle</name>
    <name type="synonym">Balanus amphitrite</name>
    <dbReference type="NCBI Taxonomy" id="1232801"/>
    <lineage>
        <taxon>Eukaryota</taxon>
        <taxon>Metazoa</taxon>
        <taxon>Ecdysozoa</taxon>
        <taxon>Arthropoda</taxon>
        <taxon>Crustacea</taxon>
        <taxon>Multicrustacea</taxon>
        <taxon>Cirripedia</taxon>
        <taxon>Thoracica</taxon>
        <taxon>Thoracicalcarea</taxon>
        <taxon>Balanomorpha</taxon>
        <taxon>Balanoidea</taxon>
        <taxon>Balanidae</taxon>
        <taxon>Amphibalaninae</taxon>
        <taxon>Amphibalanus</taxon>
    </lineage>
</organism>
<reference evidence="2 3" key="1">
    <citation type="submission" date="2019-07" db="EMBL/GenBank/DDBJ databases">
        <title>Draft genome assembly of a fouling barnacle, Amphibalanus amphitrite (Darwin, 1854): The first reference genome for Thecostraca.</title>
        <authorList>
            <person name="Kim W."/>
        </authorList>
    </citation>
    <scope>NUCLEOTIDE SEQUENCE [LARGE SCALE GENOMIC DNA]</scope>
    <source>
        <strain evidence="2">SNU_AA5</strain>
        <tissue evidence="2">Soma without cirri and trophi</tissue>
    </source>
</reference>
<evidence type="ECO:0000313" key="3">
    <source>
        <dbReference type="Proteomes" id="UP000440578"/>
    </source>
</evidence>
<dbReference type="AlphaFoldDB" id="A0A6A4WEP0"/>
<dbReference type="Gene3D" id="3.90.180.10">
    <property type="entry name" value="Medium-chain alcohol dehydrogenases, catalytic domain"/>
    <property type="match status" value="1"/>
</dbReference>
<dbReference type="InterPro" id="IPR042633">
    <property type="entry name" value="CRYZL1"/>
</dbReference>
<dbReference type="PANTHER" id="PTHR44461">
    <property type="entry name" value="QUINONE OXIDOREDUCTASE-LIKE PROTEIN 1"/>
    <property type="match status" value="1"/>
</dbReference>
<dbReference type="PANTHER" id="PTHR44461:SF1">
    <property type="entry name" value="QUINONE OXIDOREDUCTASE-LIKE PROTEIN 1"/>
    <property type="match status" value="1"/>
</dbReference>
<accession>A0A6A4WEP0</accession>
<dbReference type="SUPFAM" id="SSF51735">
    <property type="entry name" value="NAD(P)-binding Rossmann-fold domains"/>
    <property type="match status" value="1"/>
</dbReference>
<feature type="domain" description="Enoyl reductase (ER)" evidence="1">
    <location>
        <begin position="24"/>
        <end position="359"/>
    </location>
</feature>
<proteinExistence type="predicted"/>
<name>A0A6A4WEP0_AMPAM</name>